<feature type="region of interest" description="Disordered" evidence="1">
    <location>
        <begin position="1"/>
        <end position="24"/>
    </location>
</feature>
<dbReference type="Proteomes" id="UP000886595">
    <property type="component" value="Unassembled WGS sequence"/>
</dbReference>
<sequence length="183" mass="20027">MTMHPRSKFPQLNPRVHGHNTDVPSKNIVKSLREIGKVESLERFPTLLENASLFRDGSPIQAPRRKWVDTGERGLLASQNLRKREKLLFVPPSLVIAADSVRTNGEAGEVMKRFDVPDLPLLATCASIDDDAAAVADEGARLAVHGRIDANATEFQELLDSLKAICSPISLRVRGAYSTTSSS</sequence>
<name>A0A8X8BAX5_BRACI</name>
<keyword evidence="3" id="KW-1185">Reference proteome</keyword>
<dbReference type="OrthoDB" id="341421at2759"/>
<dbReference type="AlphaFoldDB" id="A0A8X8BAX5"/>
<protein>
    <submittedName>
        <fullName evidence="2">Uncharacterized protein</fullName>
    </submittedName>
</protein>
<accession>A0A8X8BAX5</accession>
<reference evidence="2 3" key="1">
    <citation type="submission" date="2020-02" db="EMBL/GenBank/DDBJ databases">
        <authorList>
            <person name="Ma Q."/>
            <person name="Huang Y."/>
            <person name="Song X."/>
            <person name="Pei D."/>
        </authorList>
    </citation>
    <scope>NUCLEOTIDE SEQUENCE [LARGE SCALE GENOMIC DNA]</scope>
    <source>
        <strain evidence="2">Sxm20200214</strain>
        <tissue evidence="2">Leaf</tissue>
    </source>
</reference>
<evidence type="ECO:0000313" key="2">
    <source>
        <dbReference type="EMBL" id="KAG2328510.1"/>
    </source>
</evidence>
<comment type="caution">
    <text evidence="2">The sequence shown here is derived from an EMBL/GenBank/DDBJ whole genome shotgun (WGS) entry which is preliminary data.</text>
</comment>
<gene>
    <name evidence="2" type="ORF">Bca52824_011238</name>
</gene>
<organism evidence="2 3">
    <name type="scientific">Brassica carinata</name>
    <name type="common">Ethiopian mustard</name>
    <name type="synonym">Abyssinian cabbage</name>
    <dbReference type="NCBI Taxonomy" id="52824"/>
    <lineage>
        <taxon>Eukaryota</taxon>
        <taxon>Viridiplantae</taxon>
        <taxon>Streptophyta</taxon>
        <taxon>Embryophyta</taxon>
        <taxon>Tracheophyta</taxon>
        <taxon>Spermatophyta</taxon>
        <taxon>Magnoliopsida</taxon>
        <taxon>eudicotyledons</taxon>
        <taxon>Gunneridae</taxon>
        <taxon>Pentapetalae</taxon>
        <taxon>rosids</taxon>
        <taxon>malvids</taxon>
        <taxon>Brassicales</taxon>
        <taxon>Brassicaceae</taxon>
        <taxon>Brassiceae</taxon>
        <taxon>Brassica</taxon>
    </lineage>
</organism>
<dbReference type="EMBL" id="JAAMPC010000002">
    <property type="protein sequence ID" value="KAG2328510.1"/>
    <property type="molecule type" value="Genomic_DNA"/>
</dbReference>
<evidence type="ECO:0000256" key="1">
    <source>
        <dbReference type="SAM" id="MobiDB-lite"/>
    </source>
</evidence>
<evidence type="ECO:0000313" key="3">
    <source>
        <dbReference type="Proteomes" id="UP000886595"/>
    </source>
</evidence>
<proteinExistence type="predicted"/>